<feature type="transmembrane region" description="Helical" evidence="1">
    <location>
        <begin position="426"/>
        <end position="444"/>
    </location>
</feature>
<feature type="transmembrane region" description="Helical" evidence="1">
    <location>
        <begin position="27"/>
        <end position="45"/>
    </location>
</feature>
<name>A0A0S8G375_UNCW3</name>
<feature type="transmembrane region" description="Helical" evidence="1">
    <location>
        <begin position="362"/>
        <end position="387"/>
    </location>
</feature>
<comment type="caution">
    <text evidence="2">The sequence shown here is derived from an EMBL/GenBank/DDBJ whole genome shotgun (WGS) entry which is preliminary data.</text>
</comment>
<sequence length="773" mass="87317">MSKKHKQKKHAVAPSKPHFVETHWNKIIVIVLIVLPIIYFAGFLSPNRMIAGSDYLIGGYPLKKWIAAQEEMPLWYSHIFGGVPILGAPVGGPLAPLEQLKAVIPIHVVLAVTFIVMFILAGLGMYSYLRVIGISGYVAAVGAVAYQFIGNLATTPMAGHAGRAARVALFPFMLFFIHRGLKTRQLLCFVFFALVTAFAFYEGHFQITYYGLLFILAYAIFYLIAHRKEYVRRDVVRVIAYGLCYSGLLDNYWGLSHFKLHMEYFGLFAVIFALFAVIFFWKKPYTKFYVISTLVVLFVAFGGHTPVFRIFYTLIPGFKLMRAPNLSFYLVSFGFVVLGAIGFDSILTIPQNDKRSHFNKKYSIAALVMLAIILLAGIICAVGRTAIIQSMQDAFGPRFAAELSQRAAQAKLAKIATNFSAFTTGIWRTLVFAVLFIGVAYGYLKKKIPSWIVAVAAIIIALVDVLPLTAKFLPSVSSPKTYYAADDVVQFIKKDKGIFRAFPTPWYDHAQDSYLLYHNIQSPGGYIANPVKRYQEFIGAGTSVMFSPTYLIQYPKFADILNVKYLIGPTLPEDLSRYDPQTQNVIKELKDYFGRYTLTMTGRKHSVYENDSVLPRAYIVPDYHIEDTNALEVLTSPEFDPRKMVVLNRNPQVPHPDSEYAMCPATIVEYSPNKVICMTDCPYAGFFVLSDNWHPDWRVFTDGDEQELFRANHTFRAVYVPAGKHEVVFMYISTYYRTGRVISVIALIVLVMVIAIGLFRDYHRSRFDNGDVK</sequence>
<feature type="transmembrane region" description="Helical" evidence="1">
    <location>
        <begin position="741"/>
        <end position="759"/>
    </location>
</feature>
<reference evidence="2 3" key="1">
    <citation type="journal article" date="2015" name="Microbiome">
        <title>Genomic resolution of linkages in carbon, nitrogen, and sulfur cycling among widespread estuary sediment bacteria.</title>
        <authorList>
            <person name="Baker B.J."/>
            <person name="Lazar C.S."/>
            <person name="Teske A.P."/>
            <person name="Dick G.J."/>
        </authorList>
    </citation>
    <scope>NUCLEOTIDE SEQUENCE [LARGE SCALE GENOMIC DNA]</scope>
    <source>
        <strain evidence="2">SM23_60</strain>
    </source>
</reference>
<feature type="transmembrane region" description="Helical" evidence="1">
    <location>
        <begin position="238"/>
        <end position="255"/>
    </location>
</feature>
<protein>
    <recommendedName>
        <fullName evidence="4">Membrane protein 6-pyruvoyl-tetrahydropterin synthase-related domain-containing protein</fullName>
    </recommendedName>
</protein>
<dbReference type="PANTHER" id="PTHR38454:SF1">
    <property type="entry name" value="INTEGRAL MEMBRANE PROTEIN"/>
    <property type="match status" value="1"/>
</dbReference>
<dbReference type="EMBL" id="LJUO01000244">
    <property type="protein sequence ID" value="KPK67041.1"/>
    <property type="molecule type" value="Genomic_DNA"/>
</dbReference>
<accession>A0A0S8G375</accession>
<keyword evidence="1" id="KW-1133">Transmembrane helix</keyword>
<keyword evidence="1" id="KW-0812">Transmembrane</keyword>
<evidence type="ECO:0008006" key="4">
    <source>
        <dbReference type="Google" id="ProtNLM"/>
    </source>
</evidence>
<dbReference type="PANTHER" id="PTHR38454">
    <property type="entry name" value="INTEGRAL MEMBRANE PROTEIN-RELATED"/>
    <property type="match status" value="1"/>
</dbReference>
<feature type="transmembrane region" description="Helical" evidence="1">
    <location>
        <begin position="207"/>
        <end position="226"/>
    </location>
</feature>
<feature type="transmembrane region" description="Helical" evidence="1">
    <location>
        <begin position="161"/>
        <end position="178"/>
    </location>
</feature>
<feature type="transmembrane region" description="Helical" evidence="1">
    <location>
        <begin position="128"/>
        <end position="149"/>
    </location>
</feature>
<dbReference type="AlphaFoldDB" id="A0A0S8G375"/>
<feature type="transmembrane region" description="Helical" evidence="1">
    <location>
        <begin position="451"/>
        <end position="470"/>
    </location>
</feature>
<evidence type="ECO:0000313" key="3">
    <source>
        <dbReference type="Proteomes" id="UP000051096"/>
    </source>
</evidence>
<feature type="transmembrane region" description="Helical" evidence="1">
    <location>
        <begin position="102"/>
        <end position="121"/>
    </location>
</feature>
<evidence type="ECO:0000313" key="2">
    <source>
        <dbReference type="EMBL" id="KPK67041.1"/>
    </source>
</evidence>
<feature type="transmembrane region" description="Helical" evidence="1">
    <location>
        <begin position="185"/>
        <end position="201"/>
    </location>
</feature>
<dbReference type="InterPro" id="IPR018580">
    <property type="entry name" value="Uncharacterised_YfhO"/>
</dbReference>
<feature type="transmembrane region" description="Helical" evidence="1">
    <location>
        <begin position="261"/>
        <end position="281"/>
    </location>
</feature>
<keyword evidence="1" id="KW-0472">Membrane</keyword>
<proteinExistence type="predicted"/>
<feature type="transmembrane region" description="Helical" evidence="1">
    <location>
        <begin position="288"/>
        <end position="308"/>
    </location>
</feature>
<evidence type="ECO:0000256" key="1">
    <source>
        <dbReference type="SAM" id="Phobius"/>
    </source>
</evidence>
<organism evidence="2 3">
    <name type="scientific">candidate division WOR_3 bacterium SM23_60</name>
    <dbReference type="NCBI Taxonomy" id="1703780"/>
    <lineage>
        <taxon>Bacteria</taxon>
        <taxon>Bacteria division WOR-3</taxon>
    </lineage>
</organism>
<gene>
    <name evidence="2" type="ORF">AMJ87_14015</name>
</gene>
<feature type="transmembrane region" description="Helical" evidence="1">
    <location>
        <begin position="328"/>
        <end position="350"/>
    </location>
</feature>
<dbReference type="Proteomes" id="UP000051096">
    <property type="component" value="Unassembled WGS sequence"/>
</dbReference>